<evidence type="ECO:0000313" key="3">
    <source>
        <dbReference type="Proteomes" id="UP000593567"/>
    </source>
</evidence>
<reference evidence="2" key="1">
    <citation type="submission" date="2020-06" db="EMBL/GenBank/DDBJ databases">
        <title>Draft genome of Bugula neritina, a colonial animal packing powerful symbionts and potential medicines.</title>
        <authorList>
            <person name="Rayko M."/>
        </authorList>
    </citation>
    <scope>NUCLEOTIDE SEQUENCE [LARGE SCALE GENOMIC DNA]</scope>
    <source>
        <strain evidence="2">Kwan_BN1</strain>
    </source>
</reference>
<dbReference type="AlphaFoldDB" id="A0A7J7KEA0"/>
<comment type="similarity">
    <text evidence="1">Belongs to the SIMIBI class G3E GTPase family. ArgK/MeaB subfamily.</text>
</comment>
<comment type="caution">
    <text evidence="2">The sequence shown here is derived from an EMBL/GenBank/DDBJ whole genome shotgun (WGS) entry which is preliminary data.</text>
</comment>
<dbReference type="SUPFAM" id="SSF52540">
    <property type="entry name" value="P-loop containing nucleoside triphosphate hydrolases"/>
    <property type="match status" value="1"/>
</dbReference>
<name>A0A7J7KEA0_BUGNE</name>
<accession>A0A7J7KEA0</accession>
<dbReference type="CDD" id="cd03114">
    <property type="entry name" value="MMAA-like"/>
    <property type="match status" value="1"/>
</dbReference>
<dbReference type="Gene3D" id="3.40.50.300">
    <property type="entry name" value="P-loop containing nucleotide triphosphate hydrolases"/>
    <property type="match status" value="1"/>
</dbReference>
<organism evidence="2 3">
    <name type="scientific">Bugula neritina</name>
    <name type="common">Brown bryozoan</name>
    <name type="synonym">Sertularia neritina</name>
    <dbReference type="NCBI Taxonomy" id="10212"/>
    <lineage>
        <taxon>Eukaryota</taxon>
        <taxon>Metazoa</taxon>
        <taxon>Spiralia</taxon>
        <taxon>Lophotrochozoa</taxon>
        <taxon>Bryozoa</taxon>
        <taxon>Gymnolaemata</taxon>
        <taxon>Cheilostomatida</taxon>
        <taxon>Flustrina</taxon>
        <taxon>Buguloidea</taxon>
        <taxon>Bugulidae</taxon>
        <taxon>Bugula</taxon>
    </lineage>
</organism>
<dbReference type="PANTHER" id="PTHR23408">
    <property type="entry name" value="METHYLMALONYL-COA MUTASE"/>
    <property type="match status" value="1"/>
</dbReference>
<sequence length="257" mass="28534">MVHKVPSGSILGDKTRMMKLSCNDNAYIRPSPNKGTLGGVTRSTNEAIGLCEGSGYDVILVETVGVGQSEITVANMVDMFCVVVPPASGDELQGMKKGIIELADSIIINKADGDLLPAARRAQAEYTSALKLMRVRSTLWSPKVLRVSSVKAEGVKELWDHMLSYHKIMSENGELLARRDKQKIVWMWNHVHHQLNFLLESDQSVKRRKMTLRGRFVKVTCHQALLLTFSSMTFYSAGDSTPNCLVIQQGTQLLTVW</sequence>
<dbReference type="PANTHER" id="PTHR23408:SF3">
    <property type="entry name" value="METHYLMALONIC ACIDURIA TYPE A PROTEIN, MITOCHONDRIAL"/>
    <property type="match status" value="1"/>
</dbReference>
<dbReference type="OrthoDB" id="1476984at2759"/>
<gene>
    <name evidence="2" type="ORF">EB796_005452</name>
</gene>
<proteinExistence type="inferred from homology"/>
<keyword evidence="3" id="KW-1185">Reference proteome</keyword>
<dbReference type="InterPro" id="IPR005129">
    <property type="entry name" value="GTPase_ArgK"/>
</dbReference>
<dbReference type="EMBL" id="VXIV02000759">
    <property type="protein sequence ID" value="KAF6036244.1"/>
    <property type="molecule type" value="Genomic_DNA"/>
</dbReference>
<protein>
    <submittedName>
        <fullName evidence="2">MMAA</fullName>
    </submittedName>
</protein>
<dbReference type="Pfam" id="PF03308">
    <property type="entry name" value="MeaB"/>
    <property type="match status" value="1"/>
</dbReference>
<evidence type="ECO:0000313" key="2">
    <source>
        <dbReference type="EMBL" id="KAF6036244.1"/>
    </source>
</evidence>
<dbReference type="Gene3D" id="1.10.287.130">
    <property type="match status" value="1"/>
</dbReference>
<evidence type="ECO:0000256" key="1">
    <source>
        <dbReference type="ARBA" id="ARBA00009625"/>
    </source>
</evidence>
<dbReference type="InterPro" id="IPR027417">
    <property type="entry name" value="P-loop_NTPase"/>
</dbReference>
<dbReference type="GO" id="GO:0003924">
    <property type="term" value="F:GTPase activity"/>
    <property type="evidence" value="ECO:0007669"/>
    <property type="project" value="InterPro"/>
</dbReference>
<dbReference type="GO" id="GO:0005737">
    <property type="term" value="C:cytoplasm"/>
    <property type="evidence" value="ECO:0007669"/>
    <property type="project" value="TreeGrafter"/>
</dbReference>
<dbReference type="Proteomes" id="UP000593567">
    <property type="component" value="Unassembled WGS sequence"/>
</dbReference>
<dbReference type="GO" id="GO:0005525">
    <property type="term" value="F:GTP binding"/>
    <property type="evidence" value="ECO:0007669"/>
    <property type="project" value="InterPro"/>
</dbReference>